<feature type="region of interest" description="Disordered" evidence="1">
    <location>
        <begin position="284"/>
        <end position="316"/>
    </location>
</feature>
<proteinExistence type="predicted"/>
<name>A0A1D1W9F2_RAMVA</name>
<gene>
    <name evidence="3" type="primary">RvY_17872-1</name>
    <name evidence="3" type="synonym">RvY_17872.1</name>
    <name evidence="3" type="ORF">RvY_17872</name>
</gene>
<dbReference type="Proteomes" id="UP000186922">
    <property type="component" value="Unassembled WGS sequence"/>
</dbReference>
<dbReference type="PROSITE" id="PS51227">
    <property type="entry name" value="SPR"/>
    <property type="match status" value="1"/>
</dbReference>
<evidence type="ECO:0000256" key="1">
    <source>
        <dbReference type="SAM" id="MobiDB-lite"/>
    </source>
</evidence>
<organism evidence="3 4">
    <name type="scientific">Ramazzottius varieornatus</name>
    <name type="common">Water bear</name>
    <name type="synonym">Tardigrade</name>
    <dbReference type="NCBI Taxonomy" id="947166"/>
    <lineage>
        <taxon>Eukaryota</taxon>
        <taxon>Metazoa</taxon>
        <taxon>Ecdysozoa</taxon>
        <taxon>Tardigrada</taxon>
        <taxon>Eutardigrada</taxon>
        <taxon>Parachela</taxon>
        <taxon>Hypsibioidea</taxon>
        <taxon>Ramazzottiidae</taxon>
        <taxon>Ramazzottius</taxon>
    </lineage>
</organism>
<dbReference type="InterPro" id="IPR007875">
    <property type="entry name" value="Sprouty"/>
</dbReference>
<dbReference type="Pfam" id="PF00568">
    <property type="entry name" value="WH1"/>
    <property type="match status" value="1"/>
</dbReference>
<accession>A0A1D1W9F2</accession>
<evidence type="ECO:0000313" key="4">
    <source>
        <dbReference type="Proteomes" id="UP000186922"/>
    </source>
</evidence>
<dbReference type="Pfam" id="PF05210">
    <property type="entry name" value="Sprouty"/>
    <property type="match status" value="1"/>
</dbReference>
<keyword evidence="4" id="KW-1185">Reference proteome</keyword>
<dbReference type="Gene3D" id="2.30.29.30">
    <property type="entry name" value="Pleckstrin-homology domain (PH domain)/Phosphotyrosine-binding domain (PTB)"/>
    <property type="match status" value="1"/>
</dbReference>
<dbReference type="InterPro" id="IPR041937">
    <property type="entry name" value="SPRE_EVH1"/>
</dbReference>
<dbReference type="AlphaFoldDB" id="A0A1D1W9F2"/>
<dbReference type="InterPro" id="IPR011993">
    <property type="entry name" value="PH-like_dom_sf"/>
</dbReference>
<dbReference type="EMBL" id="BDGG01000016">
    <property type="protein sequence ID" value="GAV08134.1"/>
    <property type="molecule type" value="Genomic_DNA"/>
</dbReference>
<dbReference type="GO" id="GO:0043409">
    <property type="term" value="P:negative regulation of MAPK cascade"/>
    <property type="evidence" value="ECO:0007669"/>
    <property type="project" value="TreeGrafter"/>
</dbReference>
<dbReference type="CDD" id="cd10574">
    <property type="entry name" value="EVH1_SPRED-like"/>
    <property type="match status" value="1"/>
</dbReference>
<evidence type="ECO:0000313" key="3">
    <source>
        <dbReference type="EMBL" id="GAV08134.1"/>
    </source>
</evidence>
<sequence>MTEESLSNNECLAKVRAQVMTRDDSSGGWVPVAGGGMSLVGLRRISVFAPENQPSPLALPTSRVQFVITGHRLSDESVCLNCILKKDLLYNQVTPTFRHWTLRGKKFGLTFQSAADGKTFDIAVEKALEELKTCDPEASPELLRAFESGREDAGDQSVSGSESELARKLPLRPPRALGSKSFLEHRTASPQLSTTSVPISARHFRHSPVNEPAKRILSLPATMTKSLSAPFHSSSGLHHDPAYTVRLSASHTAETSAKELSKPLVSASEKYTYVDVISAKSEDEHTSVSSLYPDPPSSTHEYTYPASIDTTKTRNNKRDSISSIKIYNLDMMCSHRPPLLPIKNKRGLGGRKKEKASKRYATRGERSRCKYCHEYYSVEGNEKGACEFAPDKAKECINRLTCVPLASGLLSCGCGGNEGSDGEEYSPHPCSCDTSAKNCFWRWLALTAMSLLLPCLWCYYPLKGCHKMGLLCGACGGKHAPMDQVHR</sequence>
<dbReference type="PANTHER" id="PTHR11202">
    <property type="entry name" value="SPROUTY-RELATED, EVH1 DOMAIN-CONTAINING PROTEIN FAMILY MEMBER"/>
    <property type="match status" value="1"/>
</dbReference>
<dbReference type="GO" id="GO:0019901">
    <property type="term" value="F:protein kinase binding"/>
    <property type="evidence" value="ECO:0007669"/>
    <property type="project" value="TreeGrafter"/>
</dbReference>
<dbReference type="GO" id="GO:0016020">
    <property type="term" value="C:membrane"/>
    <property type="evidence" value="ECO:0007669"/>
    <property type="project" value="InterPro"/>
</dbReference>
<dbReference type="PANTHER" id="PTHR11202:SF3">
    <property type="entry name" value="SPROUTY-RELATED PROTEIN WITH EVH-1 DOMAIN, ISOFORM C"/>
    <property type="match status" value="1"/>
</dbReference>
<evidence type="ECO:0000259" key="2">
    <source>
        <dbReference type="PROSITE" id="PS50229"/>
    </source>
</evidence>
<dbReference type="SUPFAM" id="SSF50729">
    <property type="entry name" value="PH domain-like"/>
    <property type="match status" value="1"/>
</dbReference>
<protein>
    <recommendedName>
        <fullName evidence="2">WH1 domain-containing protein</fullName>
    </recommendedName>
</protein>
<feature type="region of interest" description="Disordered" evidence="1">
    <location>
        <begin position="149"/>
        <end position="170"/>
    </location>
</feature>
<dbReference type="PROSITE" id="PS50229">
    <property type="entry name" value="WH1"/>
    <property type="match status" value="1"/>
</dbReference>
<dbReference type="SMART" id="SM00461">
    <property type="entry name" value="WH1"/>
    <property type="match status" value="1"/>
</dbReference>
<feature type="domain" description="WH1" evidence="2">
    <location>
        <begin position="4"/>
        <end position="131"/>
    </location>
</feature>
<reference evidence="3 4" key="1">
    <citation type="journal article" date="2016" name="Nat. Commun.">
        <title>Extremotolerant tardigrade genome and improved radiotolerance of human cultured cells by tardigrade-unique protein.</title>
        <authorList>
            <person name="Hashimoto T."/>
            <person name="Horikawa D.D."/>
            <person name="Saito Y."/>
            <person name="Kuwahara H."/>
            <person name="Kozuka-Hata H."/>
            <person name="Shin-I T."/>
            <person name="Minakuchi Y."/>
            <person name="Ohishi K."/>
            <person name="Motoyama A."/>
            <person name="Aizu T."/>
            <person name="Enomoto A."/>
            <person name="Kondo K."/>
            <person name="Tanaka S."/>
            <person name="Hara Y."/>
            <person name="Koshikawa S."/>
            <person name="Sagara H."/>
            <person name="Miura T."/>
            <person name="Yokobori S."/>
            <person name="Miyagawa K."/>
            <person name="Suzuki Y."/>
            <person name="Kubo T."/>
            <person name="Oyama M."/>
            <person name="Kohara Y."/>
            <person name="Fujiyama A."/>
            <person name="Arakawa K."/>
            <person name="Katayama T."/>
            <person name="Toyoda A."/>
            <person name="Kunieda T."/>
        </authorList>
    </citation>
    <scope>NUCLEOTIDE SEQUENCE [LARGE SCALE GENOMIC DNA]</scope>
    <source>
        <strain evidence="3 4">YOKOZUNA-1</strain>
    </source>
</reference>
<dbReference type="InterPro" id="IPR000697">
    <property type="entry name" value="WH1/EVH1_dom"/>
</dbReference>
<comment type="caution">
    <text evidence="3">The sequence shown here is derived from an EMBL/GenBank/DDBJ whole genome shotgun (WGS) entry which is preliminary data.</text>
</comment>
<dbReference type="OrthoDB" id="5786858at2759"/>
<dbReference type="STRING" id="947166.A0A1D1W9F2"/>